<feature type="transmembrane region" description="Helical" evidence="2">
    <location>
        <begin position="63"/>
        <end position="84"/>
    </location>
</feature>
<dbReference type="OrthoDB" id="2126698at2759"/>
<keyword evidence="2" id="KW-0812">Transmembrane</keyword>
<dbReference type="AlphaFoldDB" id="A0A812LK67"/>
<accession>A0A812LK67</accession>
<keyword evidence="4" id="KW-1185">Reference proteome</keyword>
<reference evidence="3" key="1">
    <citation type="submission" date="2021-02" db="EMBL/GenBank/DDBJ databases">
        <authorList>
            <person name="Dougan E. K."/>
            <person name="Rhodes N."/>
            <person name="Thang M."/>
            <person name="Chan C."/>
        </authorList>
    </citation>
    <scope>NUCLEOTIDE SEQUENCE</scope>
</reference>
<dbReference type="GO" id="GO:0042910">
    <property type="term" value="F:xenobiotic transmembrane transporter activity"/>
    <property type="evidence" value="ECO:0007669"/>
    <property type="project" value="InterPro"/>
</dbReference>
<evidence type="ECO:0000313" key="3">
    <source>
        <dbReference type="EMBL" id="CAE7248317.1"/>
    </source>
</evidence>
<evidence type="ECO:0000256" key="1">
    <source>
        <dbReference type="ARBA" id="ARBA00010199"/>
    </source>
</evidence>
<dbReference type="InterPro" id="IPR002528">
    <property type="entry name" value="MATE_fam"/>
</dbReference>
<dbReference type="GO" id="GO:0016020">
    <property type="term" value="C:membrane"/>
    <property type="evidence" value="ECO:0007669"/>
    <property type="project" value="InterPro"/>
</dbReference>
<comment type="caution">
    <text evidence="3">The sequence shown here is derived from an EMBL/GenBank/DDBJ whole genome shotgun (WGS) entry which is preliminary data.</text>
</comment>
<dbReference type="PANTHER" id="PTHR11206">
    <property type="entry name" value="MULTIDRUG RESISTANCE PROTEIN"/>
    <property type="match status" value="1"/>
</dbReference>
<keyword evidence="2" id="KW-1133">Transmembrane helix</keyword>
<name>A0A812LK67_SYMPI</name>
<keyword evidence="2" id="KW-0472">Membrane</keyword>
<organism evidence="3 4">
    <name type="scientific">Symbiodinium pilosum</name>
    <name type="common">Dinoflagellate</name>
    <dbReference type="NCBI Taxonomy" id="2952"/>
    <lineage>
        <taxon>Eukaryota</taxon>
        <taxon>Sar</taxon>
        <taxon>Alveolata</taxon>
        <taxon>Dinophyceae</taxon>
        <taxon>Suessiales</taxon>
        <taxon>Symbiodiniaceae</taxon>
        <taxon>Symbiodinium</taxon>
    </lineage>
</organism>
<evidence type="ECO:0000256" key="2">
    <source>
        <dbReference type="SAM" id="Phobius"/>
    </source>
</evidence>
<gene>
    <name evidence="3" type="primary">DTX16</name>
    <name evidence="3" type="ORF">SPIL2461_LOCUS4639</name>
</gene>
<sequence length="192" mass="20983">MLHQNPRNPKLARSKSVLNDITGTSSLGQIYASLFSLFVPTFVARLSWIGMKTTDTALLGHSGTLFLTASSLSDFWTSMSGVFINDALLGSLCGQAYGARNYDLVGTWLQISLTLFSWVLIPVVILWCMTAPVLKHGFRADEDVANAAGYYAMAAGCKQQGWSYCGAWTKDDLQRKAIYEAVVLVVLVVVFV</sequence>
<proteinExistence type="inferred from homology"/>
<dbReference type="GO" id="GO:0015297">
    <property type="term" value="F:antiporter activity"/>
    <property type="evidence" value="ECO:0007669"/>
    <property type="project" value="InterPro"/>
</dbReference>
<dbReference type="Proteomes" id="UP000649617">
    <property type="component" value="Unassembled WGS sequence"/>
</dbReference>
<protein>
    <submittedName>
        <fullName evidence="3">DTX16 protein</fullName>
    </submittedName>
</protein>
<feature type="transmembrane region" description="Helical" evidence="2">
    <location>
        <begin position="30"/>
        <end position="51"/>
    </location>
</feature>
<evidence type="ECO:0000313" key="4">
    <source>
        <dbReference type="Proteomes" id="UP000649617"/>
    </source>
</evidence>
<comment type="similarity">
    <text evidence="1">Belongs to the multi antimicrobial extrusion (MATE) (TC 2.A.66.1) family.</text>
</comment>
<feature type="transmembrane region" description="Helical" evidence="2">
    <location>
        <begin position="104"/>
        <end position="129"/>
    </location>
</feature>
<dbReference type="Pfam" id="PF01554">
    <property type="entry name" value="MatE"/>
    <property type="match status" value="1"/>
</dbReference>
<dbReference type="EMBL" id="CAJNIZ010006245">
    <property type="protein sequence ID" value="CAE7248317.1"/>
    <property type="molecule type" value="Genomic_DNA"/>
</dbReference>